<evidence type="ECO:0000313" key="2">
    <source>
        <dbReference type="EMBL" id="CAK0866545.1"/>
    </source>
</evidence>
<dbReference type="EC" id="3.5.1.23" evidence="1"/>
<evidence type="ECO:0000256" key="1">
    <source>
        <dbReference type="ARBA" id="ARBA00011891"/>
    </source>
</evidence>
<organism evidence="3 4">
    <name type="scientific">Prorocentrum cordatum</name>
    <dbReference type="NCBI Taxonomy" id="2364126"/>
    <lineage>
        <taxon>Eukaryota</taxon>
        <taxon>Sar</taxon>
        <taxon>Alveolata</taxon>
        <taxon>Dinophyceae</taxon>
        <taxon>Prorocentrales</taxon>
        <taxon>Prorocentraceae</taxon>
        <taxon>Prorocentrum</taxon>
    </lineage>
</organism>
<keyword evidence="4" id="KW-1185">Reference proteome</keyword>
<proteinExistence type="predicted"/>
<comment type="caution">
    <text evidence="3">The sequence shown here is derived from an EMBL/GenBank/DDBJ whole genome shotgun (WGS) entry which is preliminary data.</text>
</comment>
<evidence type="ECO:0000313" key="4">
    <source>
        <dbReference type="Proteomes" id="UP001189429"/>
    </source>
</evidence>
<evidence type="ECO:0000313" key="3">
    <source>
        <dbReference type="EMBL" id="CAK0890386.1"/>
    </source>
</evidence>
<dbReference type="PANTHER" id="PTHR28583">
    <property type="entry name" value="ACID AMIDASE"/>
    <property type="match status" value="1"/>
</dbReference>
<sequence length="102" mass="10781">MHGLAAALGEPFEDIWAFTLIYSISGGCTSVVGNDMEAGTVVHGRLLDYPMAVKPIQLHAVFTKGGSTAFECVIYVGFIGCLTGMVPGGYSISSEPERHDTI</sequence>
<accession>A0ABN9WU89</accession>
<gene>
    <name evidence="2" type="ORF">PCOR1329_LOCUS53703</name>
    <name evidence="3" type="ORF">PCOR1329_LOCUS70645</name>
</gene>
<dbReference type="EMBL" id="CAUYUJ010019345">
    <property type="protein sequence ID" value="CAK0890386.1"/>
    <property type="molecule type" value="Genomic_DNA"/>
</dbReference>
<reference evidence="3" key="1">
    <citation type="submission" date="2023-10" db="EMBL/GenBank/DDBJ databases">
        <authorList>
            <person name="Chen Y."/>
            <person name="Shah S."/>
            <person name="Dougan E. K."/>
            <person name="Thang M."/>
            <person name="Chan C."/>
        </authorList>
    </citation>
    <scope>NUCLEOTIDE SEQUENCE [LARGE SCALE GENOMIC DNA]</scope>
</reference>
<protein>
    <recommendedName>
        <fullName evidence="1">ceramidase</fullName>
        <ecNumber evidence="1">3.5.1.23</ecNumber>
    </recommendedName>
</protein>
<dbReference type="Proteomes" id="UP001189429">
    <property type="component" value="Unassembled WGS sequence"/>
</dbReference>
<dbReference type="EMBL" id="CAUYUJ010016547">
    <property type="protein sequence ID" value="CAK0866545.1"/>
    <property type="molecule type" value="Genomic_DNA"/>
</dbReference>
<name>A0ABN9WU89_9DINO</name>
<dbReference type="PANTHER" id="PTHR28583:SF1">
    <property type="entry name" value="ACID CERAMIDASE"/>
    <property type="match status" value="1"/>
</dbReference>